<accession>A0A9N9PGZ6</accession>
<reference evidence="1" key="1">
    <citation type="submission" date="2021-06" db="EMBL/GenBank/DDBJ databases">
        <authorList>
            <person name="Kallberg Y."/>
            <person name="Tangrot J."/>
            <person name="Rosling A."/>
        </authorList>
    </citation>
    <scope>NUCLEOTIDE SEQUENCE</scope>
    <source>
        <strain evidence="1">FL966</strain>
    </source>
</reference>
<dbReference type="AlphaFoldDB" id="A0A9N9PGZ6"/>
<organism evidence="1 2">
    <name type="scientific">Cetraspora pellucida</name>
    <dbReference type="NCBI Taxonomy" id="1433469"/>
    <lineage>
        <taxon>Eukaryota</taxon>
        <taxon>Fungi</taxon>
        <taxon>Fungi incertae sedis</taxon>
        <taxon>Mucoromycota</taxon>
        <taxon>Glomeromycotina</taxon>
        <taxon>Glomeromycetes</taxon>
        <taxon>Diversisporales</taxon>
        <taxon>Gigasporaceae</taxon>
        <taxon>Cetraspora</taxon>
    </lineage>
</organism>
<dbReference type="OrthoDB" id="2480633at2759"/>
<protein>
    <submittedName>
        <fullName evidence="1">15836_t:CDS:1</fullName>
    </submittedName>
</protein>
<comment type="caution">
    <text evidence="1">The sequence shown here is derived from an EMBL/GenBank/DDBJ whole genome shotgun (WGS) entry which is preliminary data.</text>
</comment>
<feature type="non-terminal residue" evidence="1">
    <location>
        <position position="70"/>
    </location>
</feature>
<feature type="non-terminal residue" evidence="1">
    <location>
        <position position="1"/>
    </location>
</feature>
<evidence type="ECO:0000313" key="2">
    <source>
        <dbReference type="Proteomes" id="UP000789759"/>
    </source>
</evidence>
<dbReference type="EMBL" id="CAJVQA010043062">
    <property type="protein sequence ID" value="CAG8815431.1"/>
    <property type="molecule type" value="Genomic_DNA"/>
</dbReference>
<gene>
    <name evidence="1" type="ORF">CPELLU_LOCUS19135</name>
</gene>
<keyword evidence="2" id="KW-1185">Reference proteome</keyword>
<evidence type="ECO:0000313" key="1">
    <source>
        <dbReference type="EMBL" id="CAG8815431.1"/>
    </source>
</evidence>
<sequence>YEKMQKNELLEHYSYLNIRDEICYSHYLDIIEPNWHSKKHYLTEIKPTNVIDNKLVTSSYDIHNLTFVEQ</sequence>
<proteinExistence type="predicted"/>
<dbReference type="Proteomes" id="UP000789759">
    <property type="component" value="Unassembled WGS sequence"/>
</dbReference>
<name>A0A9N9PGZ6_9GLOM</name>